<accession>A0ACC7NC90</accession>
<sequence>MSLSGRSLRTLVEKWIGMTDGVRVTQFSHGRDEQYRFVRVEGASDAAFIALIFFRHNDGSWCVFPPERKRPAMNLGL</sequence>
<evidence type="ECO:0000313" key="1">
    <source>
        <dbReference type="EMBL" id="MFM0104574.1"/>
    </source>
</evidence>
<dbReference type="EMBL" id="JAQQDW010000024">
    <property type="protein sequence ID" value="MFM0104574.1"/>
    <property type="molecule type" value="Genomic_DNA"/>
</dbReference>
<organism evidence="1 2">
    <name type="scientific">Paraburkholderia rhynchosiae</name>
    <dbReference type="NCBI Taxonomy" id="487049"/>
    <lineage>
        <taxon>Bacteria</taxon>
        <taxon>Pseudomonadati</taxon>
        <taxon>Pseudomonadota</taxon>
        <taxon>Betaproteobacteria</taxon>
        <taxon>Burkholderiales</taxon>
        <taxon>Burkholderiaceae</taxon>
        <taxon>Paraburkholderia</taxon>
    </lineage>
</organism>
<gene>
    <name evidence="1" type="ORF">PQR01_14070</name>
</gene>
<evidence type="ECO:0000313" key="2">
    <source>
        <dbReference type="Proteomes" id="UP001629235"/>
    </source>
</evidence>
<keyword evidence="2" id="KW-1185">Reference proteome</keyword>
<proteinExistence type="predicted"/>
<comment type="caution">
    <text evidence="1">The sequence shown here is derived from an EMBL/GenBank/DDBJ whole genome shotgun (WGS) entry which is preliminary data.</text>
</comment>
<dbReference type="Proteomes" id="UP001629235">
    <property type="component" value="Unassembled WGS sequence"/>
</dbReference>
<name>A0ACC7NC90_9BURK</name>
<reference evidence="1 2" key="1">
    <citation type="journal article" date="2024" name="Chem. Sci.">
        <title>Discovery of megapolipeptins by genome mining of a Burkholderiales bacteria collection.</title>
        <authorList>
            <person name="Paulo B.S."/>
            <person name="Recchia M.J.J."/>
            <person name="Lee S."/>
            <person name="Fergusson C.H."/>
            <person name="Romanowski S.B."/>
            <person name="Hernandez A."/>
            <person name="Krull N."/>
            <person name="Liu D.Y."/>
            <person name="Cavanagh H."/>
            <person name="Bos A."/>
            <person name="Gray C.A."/>
            <person name="Murphy B.T."/>
            <person name="Linington R.G."/>
            <person name="Eustaquio A.S."/>
        </authorList>
    </citation>
    <scope>NUCLEOTIDE SEQUENCE [LARGE SCALE GENOMIC DNA]</scope>
    <source>
        <strain evidence="1 2">RL18-126-BIB-B</strain>
    </source>
</reference>
<protein>
    <submittedName>
        <fullName evidence="1">Uncharacterized protein</fullName>
    </submittedName>
</protein>